<accession>A0A177MMF7</accession>
<gene>
    <name evidence="1" type="ORF">A1353_10265</name>
</gene>
<evidence type="ECO:0000313" key="2">
    <source>
        <dbReference type="Proteomes" id="UP000077763"/>
    </source>
</evidence>
<comment type="caution">
    <text evidence="1">The sequence shown here is derived from an EMBL/GenBank/DDBJ whole genome shotgun (WGS) entry which is preliminary data.</text>
</comment>
<proteinExistence type="predicted"/>
<organism evidence="1 2">
    <name type="scientific">Methylomonas methanica</name>
    <dbReference type="NCBI Taxonomy" id="421"/>
    <lineage>
        <taxon>Bacteria</taxon>
        <taxon>Pseudomonadati</taxon>
        <taxon>Pseudomonadota</taxon>
        <taxon>Gammaproteobacteria</taxon>
        <taxon>Methylococcales</taxon>
        <taxon>Methylococcaceae</taxon>
        <taxon>Methylomonas</taxon>
    </lineage>
</organism>
<reference evidence="1 2" key="1">
    <citation type="submission" date="2016-03" db="EMBL/GenBank/DDBJ databases">
        <authorList>
            <person name="Ploux O."/>
        </authorList>
    </citation>
    <scope>NUCLEOTIDE SEQUENCE [LARGE SCALE GENOMIC DNA]</scope>
    <source>
        <strain evidence="1 2">R-45371</strain>
    </source>
</reference>
<dbReference type="Proteomes" id="UP000077763">
    <property type="component" value="Unassembled WGS sequence"/>
</dbReference>
<sequence>MLESRMALCLSALRTGWHIVWGKKGRDARFGVSAVSNILKRKSVPRSHAPAWERILVLKAVWVPTEDRGNQKKDSKTVLPNRK</sequence>
<evidence type="ECO:0000313" key="1">
    <source>
        <dbReference type="EMBL" id="OAI06059.1"/>
    </source>
</evidence>
<dbReference type="EMBL" id="LUUH01000038">
    <property type="protein sequence ID" value="OAI06059.1"/>
    <property type="molecule type" value="Genomic_DNA"/>
</dbReference>
<name>A0A177MMF7_METMH</name>
<protein>
    <submittedName>
        <fullName evidence="1">Uncharacterized protein</fullName>
    </submittedName>
</protein>
<dbReference type="AlphaFoldDB" id="A0A177MMF7"/>